<keyword evidence="5" id="KW-0460">Magnesium</keyword>
<dbReference type="GO" id="GO:0004427">
    <property type="term" value="F:inorganic diphosphate phosphatase activity"/>
    <property type="evidence" value="ECO:0007669"/>
    <property type="project" value="UniProtKB-EC"/>
</dbReference>
<evidence type="ECO:0000256" key="2">
    <source>
        <dbReference type="ARBA" id="ARBA00012146"/>
    </source>
</evidence>
<dbReference type="GO" id="GO:0000287">
    <property type="term" value="F:magnesium ion binding"/>
    <property type="evidence" value="ECO:0007669"/>
    <property type="project" value="InterPro"/>
</dbReference>
<sequence>MICDAVVEDPRGATERHVWDEVAGTWRTYQHPYATRPWPASYGFLQETWNPVDQDPLDVIILATPPLPTGTCLRVRPVGLLRRPDGDDKILAVAIDDPAYADVRWLAEVPHSDLAAIEAWFRDWSDAGAWEDAAAAERLIRDSQAPGAGWPGSCKV</sequence>
<keyword evidence="4" id="KW-0378">Hydrolase</keyword>
<keyword evidence="3" id="KW-0479">Metal-binding</keyword>
<dbReference type="RefSeq" id="WP_012871098.1">
    <property type="nucleotide sequence ID" value="NC_013523.1"/>
</dbReference>
<dbReference type="EC" id="3.6.1.1" evidence="2"/>
<dbReference type="HOGENOM" id="CLU_1685473_0_0_0"/>
<dbReference type="PANTHER" id="PTHR10286">
    <property type="entry name" value="INORGANIC PYROPHOSPHATASE"/>
    <property type="match status" value="1"/>
</dbReference>
<organism evidence="6 7">
    <name type="scientific">Sphaerobacter thermophilus (strain ATCC 49802 / DSM 20745 / KCCM 41009 / NCIMB 13125 / S 6022)</name>
    <dbReference type="NCBI Taxonomy" id="479434"/>
    <lineage>
        <taxon>Bacteria</taxon>
        <taxon>Pseudomonadati</taxon>
        <taxon>Thermomicrobiota</taxon>
        <taxon>Thermomicrobia</taxon>
        <taxon>Sphaerobacterales</taxon>
        <taxon>Sphaerobacterineae</taxon>
        <taxon>Sphaerobacteraceae</taxon>
        <taxon>Sphaerobacter</taxon>
    </lineage>
</organism>
<dbReference type="OrthoDB" id="5187599at2"/>
<dbReference type="InParanoid" id="D1C1D4"/>
<keyword evidence="7" id="KW-1185">Reference proteome</keyword>
<reference evidence="6 7" key="2">
    <citation type="journal article" date="2010" name="Stand. Genomic Sci.">
        <title>Complete genome sequence of Desulfohalobium retbaense type strain (HR(100)).</title>
        <authorList>
            <person name="Spring S."/>
            <person name="Nolan M."/>
            <person name="Lapidus A."/>
            <person name="Glavina Del Rio T."/>
            <person name="Copeland A."/>
            <person name="Tice H."/>
            <person name="Cheng J.F."/>
            <person name="Lucas S."/>
            <person name="Land M."/>
            <person name="Chen F."/>
            <person name="Bruce D."/>
            <person name="Goodwin L."/>
            <person name="Pitluck S."/>
            <person name="Ivanova N."/>
            <person name="Mavromatis K."/>
            <person name="Mikhailova N."/>
            <person name="Pati A."/>
            <person name="Chen A."/>
            <person name="Palaniappan K."/>
            <person name="Hauser L."/>
            <person name="Chang Y.J."/>
            <person name="Jeffries C.D."/>
            <person name="Munk C."/>
            <person name="Kiss H."/>
            <person name="Chain P."/>
            <person name="Han C."/>
            <person name="Brettin T."/>
            <person name="Detter J.C."/>
            <person name="Schuler E."/>
            <person name="Goker M."/>
            <person name="Rohde M."/>
            <person name="Bristow J."/>
            <person name="Eisen J.A."/>
            <person name="Markowitz V."/>
            <person name="Hugenholtz P."/>
            <person name="Kyrpides N.C."/>
            <person name="Klenk H.P."/>
        </authorList>
    </citation>
    <scope>NUCLEOTIDE SEQUENCE [LARGE SCALE GENOMIC DNA]</scope>
    <source>
        <strain evidence="7">ATCC 49802 / DSM 20745 / S 6022</strain>
    </source>
</reference>
<dbReference type="AlphaFoldDB" id="D1C1D4"/>
<evidence type="ECO:0000256" key="3">
    <source>
        <dbReference type="ARBA" id="ARBA00022723"/>
    </source>
</evidence>
<protein>
    <recommendedName>
        <fullName evidence="2">inorganic diphosphatase</fullName>
        <ecNumber evidence="2">3.6.1.1</ecNumber>
    </recommendedName>
</protein>
<dbReference type="GO" id="GO:0006796">
    <property type="term" value="P:phosphate-containing compound metabolic process"/>
    <property type="evidence" value="ECO:0007669"/>
    <property type="project" value="InterPro"/>
</dbReference>
<dbReference type="KEGG" id="sti:Sthe_0614"/>
<dbReference type="SUPFAM" id="SSF50324">
    <property type="entry name" value="Inorganic pyrophosphatase"/>
    <property type="match status" value="1"/>
</dbReference>
<comment type="cofactor">
    <cofactor evidence="1">
        <name>Mg(2+)</name>
        <dbReference type="ChEBI" id="CHEBI:18420"/>
    </cofactor>
</comment>
<dbReference type="Proteomes" id="UP000002027">
    <property type="component" value="Chromosome 1"/>
</dbReference>
<dbReference type="Gene3D" id="3.90.80.10">
    <property type="entry name" value="Inorganic pyrophosphatase"/>
    <property type="match status" value="1"/>
</dbReference>
<evidence type="ECO:0000313" key="7">
    <source>
        <dbReference type="Proteomes" id="UP000002027"/>
    </source>
</evidence>
<accession>D1C1D4</accession>
<dbReference type="InterPro" id="IPR036649">
    <property type="entry name" value="Pyrophosphatase_sf"/>
</dbReference>
<reference evidence="7" key="1">
    <citation type="submission" date="2009-11" db="EMBL/GenBank/DDBJ databases">
        <title>The complete chromosome 1 of Sphaerobacter thermophilus DSM 20745.</title>
        <authorList>
            <person name="Lucas S."/>
            <person name="Copeland A."/>
            <person name="Lapidus A."/>
            <person name="Glavina del Rio T."/>
            <person name="Dalin E."/>
            <person name="Tice H."/>
            <person name="Bruce D."/>
            <person name="Goodwin L."/>
            <person name="Pitluck S."/>
            <person name="Kyrpides N."/>
            <person name="Mavromatis K."/>
            <person name="Ivanova N."/>
            <person name="Mikhailova N."/>
            <person name="LaButti K.M."/>
            <person name="Clum A."/>
            <person name="Sun H.I."/>
            <person name="Brettin T."/>
            <person name="Detter J.C."/>
            <person name="Han C."/>
            <person name="Larimer F."/>
            <person name="Land M."/>
            <person name="Hauser L."/>
            <person name="Markowitz V."/>
            <person name="Cheng J.F."/>
            <person name="Hugenholtz P."/>
            <person name="Woyke T."/>
            <person name="Wu D."/>
            <person name="Steenblock K."/>
            <person name="Schneider S."/>
            <person name="Pukall R."/>
            <person name="Goeker M."/>
            <person name="Klenk H.P."/>
            <person name="Eisen J.A."/>
        </authorList>
    </citation>
    <scope>NUCLEOTIDE SEQUENCE [LARGE SCALE GENOMIC DNA]</scope>
    <source>
        <strain evidence="7">ATCC 49802 / DSM 20745 / S 6022</strain>
    </source>
</reference>
<name>D1C1D4_SPHTD</name>
<dbReference type="EMBL" id="CP001823">
    <property type="protein sequence ID" value="ACZ38051.1"/>
    <property type="molecule type" value="Genomic_DNA"/>
</dbReference>
<dbReference type="Pfam" id="PF00719">
    <property type="entry name" value="Pyrophosphatase"/>
    <property type="match status" value="1"/>
</dbReference>
<evidence type="ECO:0000313" key="6">
    <source>
        <dbReference type="EMBL" id="ACZ38051.1"/>
    </source>
</evidence>
<proteinExistence type="predicted"/>
<dbReference type="eggNOG" id="COG0221">
    <property type="taxonomic scope" value="Bacteria"/>
</dbReference>
<gene>
    <name evidence="6" type="ordered locus">Sthe_0614</name>
</gene>
<dbReference type="InterPro" id="IPR008162">
    <property type="entry name" value="Pyrophosphatase"/>
</dbReference>
<dbReference type="STRING" id="479434.Sthe_0614"/>
<evidence type="ECO:0000256" key="4">
    <source>
        <dbReference type="ARBA" id="ARBA00022801"/>
    </source>
</evidence>
<evidence type="ECO:0000256" key="1">
    <source>
        <dbReference type="ARBA" id="ARBA00001946"/>
    </source>
</evidence>
<evidence type="ECO:0000256" key="5">
    <source>
        <dbReference type="ARBA" id="ARBA00022842"/>
    </source>
</evidence>
<dbReference type="GO" id="GO:0005737">
    <property type="term" value="C:cytoplasm"/>
    <property type="evidence" value="ECO:0007669"/>
    <property type="project" value="InterPro"/>
</dbReference>